<feature type="domain" description="HMA" evidence="1">
    <location>
        <begin position="1"/>
        <end position="67"/>
    </location>
</feature>
<dbReference type="AlphaFoldDB" id="A0A1M6V0H0"/>
<dbReference type="InterPro" id="IPR006121">
    <property type="entry name" value="HMA_dom"/>
</dbReference>
<gene>
    <name evidence="2" type="ORF">SAMN02745163_04391</name>
</gene>
<evidence type="ECO:0000259" key="1">
    <source>
        <dbReference type="PROSITE" id="PS50846"/>
    </source>
</evidence>
<reference evidence="2 3" key="1">
    <citation type="submission" date="2016-11" db="EMBL/GenBank/DDBJ databases">
        <authorList>
            <person name="Jaros S."/>
            <person name="Januszkiewicz K."/>
            <person name="Wedrychowicz H."/>
        </authorList>
    </citation>
    <scope>NUCLEOTIDE SEQUENCE [LARGE SCALE GENOMIC DNA]</scope>
    <source>
        <strain evidence="2 3">DSM 21758</strain>
    </source>
</reference>
<sequence>MKSLMKIPNMKTSQDINRIKQAIATNEGIIACEINKEKGEVNVVYDDFLIDLDKIIESIEDFGYTVI</sequence>
<protein>
    <submittedName>
        <fullName evidence="2">Copper chaperone CopZ</fullName>
    </submittedName>
</protein>
<dbReference type="Gene3D" id="3.30.70.100">
    <property type="match status" value="1"/>
</dbReference>
<dbReference type="PROSITE" id="PS50846">
    <property type="entry name" value="HMA_2"/>
    <property type="match status" value="1"/>
</dbReference>
<name>A0A1M6V0H0_9CLOT</name>
<accession>A0A1M6V0H0</accession>
<evidence type="ECO:0000313" key="2">
    <source>
        <dbReference type="EMBL" id="SHK74989.1"/>
    </source>
</evidence>
<dbReference type="GO" id="GO:0046872">
    <property type="term" value="F:metal ion binding"/>
    <property type="evidence" value="ECO:0007669"/>
    <property type="project" value="InterPro"/>
</dbReference>
<keyword evidence="3" id="KW-1185">Reference proteome</keyword>
<dbReference type="EMBL" id="FQZB01000026">
    <property type="protein sequence ID" value="SHK74989.1"/>
    <property type="molecule type" value="Genomic_DNA"/>
</dbReference>
<dbReference type="CDD" id="cd00371">
    <property type="entry name" value="HMA"/>
    <property type="match status" value="1"/>
</dbReference>
<dbReference type="Pfam" id="PF00403">
    <property type="entry name" value="HMA"/>
    <property type="match status" value="1"/>
</dbReference>
<proteinExistence type="predicted"/>
<dbReference type="RefSeq" id="WP_072993515.1">
    <property type="nucleotide sequence ID" value="NZ_FQZB01000026.1"/>
</dbReference>
<dbReference type="Proteomes" id="UP000184310">
    <property type="component" value="Unassembled WGS sequence"/>
</dbReference>
<dbReference type="STRING" id="1121302.SAMN02745163_04391"/>
<organism evidence="2 3">
    <name type="scientific">Clostridium cavendishii DSM 21758</name>
    <dbReference type="NCBI Taxonomy" id="1121302"/>
    <lineage>
        <taxon>Bacteria</taxon>
        <taxon>Bacillati</taxon>
        <taxon>Bacillota</taxon>
        <taxon>Clostridia</taxon>
        <taxon>Eubacteriales</taxon>
        <taxon>Clostridiaceae</taxon>
        <taxon>Clostridium</taxon>
    </lineage>
</organism>
<dbReference type="SUPFAM" id="SSF55008">
    <property type="entry name" value="HMA, heavy metal-associated domain"/>
    <property type="match status" value="1"/>
</dbReference>
<evidence type="ECO:0000313" key="3">
    <source>
        <dbReference type="Proteomes" id="UP000184310"/>
    </source>
</evidence>
<dbReference type="InterPro" id="IPR036163">
    <property type="entry name" value="HMA_dom_sf"/>
</dbReference>
<dbReference type="OrthoDB" id="1932203at2"/>